<evidence type="ECO:0000313" key="2">
    <source>
        <dbReference type="Proteomes" id="UP001248134"/>
    </source>
</evidence>
<gene>
    <name evidence="1" type="ORF">FOS08_21015</name>
</gene>
<dbReference type="EMBL" id="VLYX01000029">
    <property type="protein sequence ID" value="MDR4328303.1"/>
    <property type="molecule type" value="Genomic_DNA"/>
</dbReference>
<organism evidence="1 2">
    <name type="scientific">Bacillus pseudomycoides</name>
    <dbReference type="NCBI Taxonomy" id="64104"/>
    <lineage>
        <taxon>Bacteria</taxon>
        <taxon>Bacillati</taxon>
        <taxon>Bacillota</taxon>
        <taxon>Bacilli</taxon>
        <taxon>Bacillales</taxon>
        <taxon>Bacillaceae</taxon>
        <taxon>Bacillus</taxon>
        <taxon>Bacillus cereus group</taxon>
    </lineage>
</organism>
<sequence>MNLLEQYIEEVISEEPYNEEWTKKYDKKFVRVELVTNCYGQKRNVEQIFDTDKWKKVKEQGYYME</sequence>
<comment type="caution">
    <text evidence="1">The sequence shown here is derived from an EMBL/GenBank/DDBJ whole genome shotgun (WGS) entry which is preliminary data.</text>
</comment>
<evidence type="ECO:0000313" key="1">
    <source>
        <dbReference type="EMBL" id="MDR4328303.1"/>
    </source>
</evidence>
<dbReference type="Proteomes" id="UP001248134">
    <property type="component" value="Unassembled WGS sequence"/>
</dbReference>
<dbReference type="RefSeq" id="WP_098114245.1">
    <property type="nucleotide sequence ID" value="NZ_NUCG01000014.1"/>
</dbReference>
<name>A0AAJ2DPB3_9BACI</name>
<accession>A0AAJ2DPB3</accession>
<reference evidence="1" key="1">
    <citation type="submission" date="2019-07" db="EMBL/GenBank/DDBJ databases">
        <title>Phylogenomic Reclassification of ATCC Bacillus Strains and Various Taxa within the Genus Bacillus.</title>
        <authorList>
            <person name="Riojas M.A."/>
            <person name="Frank A.M."/>
            <person name="Fenn S.L."/>
            <person name="King S.P."/>
            <person name="Brower S.M."/>
            <person name="Hazbon M.H."/>
        </authorList>
    </citation>
    <scope>NUCLEOTIDE SEQUENCE</scope>
    <source>
        <strain evidence="1">NR-12239</strain>
    </source>
</reference>
<dbReference type="AlphaFoldDB" id="A0AAJ2DPB3"/>
<protein>
    <submittedName>
        <fullName evidence="1">Uncharacterized protein</fullName>
    </submittedName>
</protein>
<proteinExistence type="predicted"/>